<reference evidence="2" key="2">
    <citation type="submission" date="2020-09" db="EMBL/GenBank/DDBJ databases">
        <authorList>
            <person name="Sun Q."/>
            <person name="Ohkuma M."/>
        </authorList>
    </citation>
    <scope>NUCLEOTIDE SEQUENCE</scope>
    <source>
        <strain evidence="2">JCM 30804</strain>
    </source>
</reference>
<dbReference type="AlphaFoldDB" id="A0A917JJI9"/>
<dbReference type="InterPro" id="IPR011008">
    <property type="entry name" value="Dimeric_a/b-barrel"/>
</dbReference>
<dbReference type="Proteomes" id="UP000613743">
    <property type="component" value="Unassembled WGS sequence"/>
</dbReference>
<dbReference type="PROSITE" id="PS51725">
    <property type="entry name" value="ABM"/>
    <property type="match status" value="1"/>
</dbReference>
<accession>A0A917JJI9</accession>
<reference evidence="2" key="1">
    <citation type="journal article" date="2014" name="Int. J. Syst. Evol. Microbiol.">
        <title>Complete genome sequence of Corynebacterium casei LMG S-19264T (=DSM 44701T), isolated from a smear-ripened cheese.</title>
        <authorList>
            <consortium name="US DOE Joint Genome Institute (JGI-PGF)"/>
            <person name="Walter F."/>
            <person name="Albersmeier A."/>
            <person name="Kalinowski J."/>
            <person name="Ruckert C."/>
        </authorList>
    </citation>
    <scope>NUCLEOTIDE SEQUENCE</scope>
    <source>
        <strain evidence="2">JCM 30804</strain>
    </source>
</reference>
<gene>
    <name evidence="2" type="ORF">GCM10009332_05970</name>
</gene>
<dbReference type="PANTHER" id="PTHR33336:SF15">
    <property type="entry name" value="ABM DOMAIN-CONTAINING PROTEIN"/>
    <property type="match status" value="1"/>
</dbReference>
<dbReference type="RefSeq" id="WP_188917647.1">
    <property type="nucleotide sequence ID" value="NZ_BMPZ01000001.1"/>
</dbReference>
<dbReference type="SUPFAM" id="SSF54909">
    <property type="entry name" value="Dimeric alpha+beta barrel"/>
    <property type="match status" value="2"/>
</dbReference>
<organism evidence="2 3">
    <name type="scientific">Shewanella gelidii</name>
    <dbReference type="NCBI Taxonomy" id="1642821"/>
    <lineage>
        <taxon>Bacteria</taxon>
        <taxon>Pseudomonadati</taxon>
        <taxon>Pseudomonadota</taxon>
        <taxon>Gammaproteobacteria</taxon>
        <taxon>Alteromonadales</taxon>
        <taxon>Shewanellaceae</taxon>
        <taxon>Shewanella</taxon>
    </lineage>
</organism>
<dbReference type="EMBL" id="BMPZ01000001">
    <property type="protein sequence ID" value="GGI71463.1"/>
    <property type="molecule type" value="Genomic_DNA"/>
</dbReference>
<dbReference type="Pfam" id="PF03992">
    <property type="entry name" value="ABM"/>
    <property type="match status" value="2"/>
</dbReference>
<evidence type="ECO:0000259" key="1">
    <source>
        <dbReference type="PROSITE" id="PS51725"/>
    </source>
</evidence>
<protein>
    <recommendedName>
        <fullName evidence="1">ABM domain-containing protein</fullName>
    </recommendedName>
</protein>
<dbReference type="PANTHER" id="PTHR33336">
    <property type="entry name" value="QUINOL MONOOXYGENASE YGIN-RELATED"/>
    <property type="match status" value="1"/>
</dbReference>
<evidence type="ECO:0000313" key="3">
    <source>
        <dbReference type="Proteomes" id="UP000613743"/>
    </source>
</evidence>
<name>A0A917JJI9_9GAMM</name>
<dbReference type="GO" id="GO:0003824">
    <property type="term" value="F:catalytic activity"/>
    <property type="evidence" value="ECO:0007669"/>
    <property type="project" value="TreeGrafter"/>
</dbReference>
<evidence type="ECO:0000313" key="2">
    <source>
        <dbReference type="EMBL" id="GGI71463.1"/>
    </source>
</evidence>
<comment type="caution">
    <text evidence="2">The sequence shown here is derived from an EMBL/GenBank/DDBJ whole genome shotgun (WGS) entry which is preliminary data.</text>
</comment>
<feature type="domain" description="ABM" evidence="1">
    <location>
        <begin position="2"/>
        <end position="90"/>
    </location>
</feature>
<proteinExistence type="predicted"/>
<sequence>MLTRIVKFKVKADQVDVFQSVMLAHRELAIKEAGCQEYRLFVDNEQPSIFFIYQRWLDKPAEALHAQQDYTLSVSETVKASVEEKPEVFDLQDTFPQPVAMKPALRSDQPFVIFFIFKIEQAHRAALLEQFEQHIVQTREEAGCRLFDLYTVDGDESTLAVYEHWRNESAVWDIHFSQPYSKVTGALMESAVIGDMKQYMNFVTEL</sequence>
<dbReference type="InterPro" id="IPR050744">
    <property type="entry name" value="AI-2_Isomerase_LsrG"/>
</dbReference>
<dbReference type="Gene3D" id="3.30.70.100">
    <property type="match status" value="2"/>
</dbReference>
<dbReference type="InterPro" id="IPR007138">
    <property type="entry name" value="ABM_dom"/>
</dbReference>
<keyword evidence="3" id="KW-1185">Reference proteome</keyword>